<organism evidence="1 2">
    <name type="scientific">Orbilia oligospora</name>
    <name type="common">Nematode-trapping fungus</name>
    <name type="synonym">Arthrobotrys oligospora</name>
    <dbReference type="NCBI Taxonomy" id="2813651"/>
    <lineage>
        <taxon>Eukaryota</taxon>
        <taxon>Fungi</taxon>
        <taxon>Dikarya</taxon>
        <taxon>Ascomycota</taxon>
        <taxon>Pezizomycotina</taxon>
        <taxon>Orbiliomycetes</taxon>
        <taxon>Orbiliales</taxon>
        <taxon>Orbiliaceae</taxon>
        <taxon>Orbilia</taxon>
    </lineage>
</organism>
<dbReference type="AlphaFoldDB" id="A0A7C8RED3"/>
<name>A0A7C8RED3_ORBOL</name>
<dbReference type="Gene3D" id="3.40.30.10">
    <property type="entry name" value="Glutaredoxin"/>
    <property type="match status" value="1"/>
</dbReference>
<dbReference type="EMBL" id="JAABOJ010000011">
    <property type="protein sequence ID" value="KAF3283168.1"/>
    <property type="molecule type" value="Genomic_DNA"/>
</dbReference>
<proteinExistence type="predicted"/>
<gene>
    <name evidence="1" type="ORF">TWF970_001147</name>
</gene>
<protein>
    <submittedName>
        <fullName evidence="1">Uncharacterized protein</fullName>
    </submittedName>
</protein>
<comment type="caution">
    <text evidence="1">The sequence shown here is derived from an EMBL/GenBank/DDBJ whole genome shotgun (WGS) entry which is preliminary data.</text>
</comment>
<dbReference type="OrthoDB" id="78947at2759"/>
<sequence>MIVDAGHLFTDQKINLTYPSQLLTVLETLKRPLFILFIPSASDESPPDPAVNWRCSKEDAYEVVCREFGKGPTPRYLAVLEVGNKDEWTSPTNILKSRYKITTCPLLLRTQLTTLKPSTETGIQTVQFTQFDDIPHKLRFFKKADISHLPTSHSLYKTEIYESRDKDDGTLWDGWDYRFDIISYQNNRRRKQTIAKERMKMRYLREIEDLREVDMEIMKFMDEGHEVGGFGSGGCGGGGFRYEVPEKGLAPSIIETEGGEHHLHRVETLEEEEGDGEGFVVGKVEVMESDDSEDEKRRRKGKKKWRGDVELESALGEGVEKVDFEKRFEVLD</sequence>
<evidence type="ECO:0000313" key="1">
    <source>
        <dbReference type="EMBL" id="KAF3283168.1"/>
    </source>
</evidence>
<accession>A0A7C8RED3</accession>
<reference evidence="1 2" key="1">
    <citation type="submission" date="2020-01" db="EMBL/GenBank/DDBJ databases">
        <authorList>
            <person name="Palmer J.M."/>
        </authorList>
    </citation>
    <scope>NUCLEOTIDE SEQUENCE [LARGE SCALE GENOMIC DNA]</scope>
    <source>
        <strain evidence="1 2">TWF970</strain>
    </source>
</reference>
<dbReference type="Proteomes" id="UP000474640">
    <property type="component" value="Unassembled WGS sequence"/>
</dbReference>
<evidence type="ECO:0000313" key="2">
    <source>
        <dbReference type="Proteomes" id="UP000474640"/>
    </source>
</evidence>